<evidence type="ECO:0000259" key="5">
    <source>
        <dbReference type="SMART" id="SM00226"/>
    </source>
</evidence>
<evidence type="ECO:0000256" key="2">
    <source>
        <dbReference type="ARBA" id="ARBA00013064"/>
    </source>
</evidence>
<dbReference type="PRINTS" id="PR00719">
    <property type="entry name" value="LMWPTPASE"/>
</dbReference>
<name>A0A1J5RWD0_9ZZZZ</name>
<evidence type="ECO:0000256" key="3">
    <source>
        <dbReference type="ARBA" id="ARBA00022801"/>
    </source>
</evidence>
<dbReference type="EC" id="3.1.3.48" evidence="2"/>
<dbReference type="Pfam" id="PF01451">
    <property type="entry name" value="LMWPc"/>
    <property type="match status" value="1"/>
</dbReference>
<dbReference type="Gene3D" id="3.40.50.2300">
    <property type="match status" value="1"/>
</dbReference>
<dbReference type="InterPro" id="IPR017867">
    <property type="entry name" value="Tyr_phospatase_low_mol_wt"/>
</dbReference>
<sequence>MQDKLGVLFVCTANICRSPTAEAMFCSKATTAEIMDQLIIDSAGTHYYRVGEPPDPRAQDAASKRGYDLSALRARKIALSDFDLFDYIIAMDMKNMAALESLREGGPIRKPELMMSFSRLYKDKDVPDPYGGGDRDFELVLDMLESATDGLLAVVKQNLMRREKIR</sequence>
<evidence type="ECO:0000313" key="6">
    <source>
        <dbReference type="EMBL" id="OIQ99994.1"/>
    </source>
</evidence>
<dbReference type="CDD" id="cd16343">
    <property type="entry name" value="LMWPTP"/>
    <property type="match status" value="1"/>
</dbReference>
<dbReference type="AlphaFoldDB" id="A0A1J5RWD0"/>
<dbReference type="InterPro" id="IPR050438">
    <property type="entry name" value="LMW_PTPase"/>
</dbReference>
<dbReference type="SUPFAM" id="SSF52788">
    <property type="entry name" value="Phosphotyrosine protein phosphatases I"/>
    <property type="match status" value="1"/>
</dbReference>
<feature type="domain" description="Phosphotyrosine protein phosphatase I" evidence="5">
    <location>
        <begin position="5"/>
        <end position="154"/>
    </location>
</feature>
<comment type="similarity">
    <text evidence="1">Belongs to the low molecular weight phosphotyrosine protein phosphatase family.</text>
</comment>
<organism evidence="6">
    <name type="scientific">mine drainage metagenome</name>
    <dbReference type="NCBI Taxonomy" id="410659"/>
    <lineage>
        <taxon>unclassified sequences</taxon>
        <taxon>metagenomes</taxon>
        <taxon>ecological metagenomes</taxon>
    </lineage>
</organism>
<dbReference type="GO" id="GO:0004725">
    <property type="term" value="F:protein tyrosine phosphatase activity"/>
    <property type="evidence" value="ECO:0007669"/>
    <property type="project" value="UniProtKB-EC"/>
</dbReference>
<dbReference type="PANTHER" id="PTHR11717">
    <property type="entry name" value="LOW MOLECULAR WEIGHT PROTEIN TYROSINE PHOSPHATASE"/>
    <property type="match status" value="1"/>
</dbReference>
<protein>
    <recommendedName>
        <fullName evidence="2">protein-tyrosine-phosphatase</fullName>
        <ecNumber evidence="2">3.1.3.48</ecNumber>
    </recommendedName>
</protein>
<comment type="caution">
    <text evidence="6">The sequence shown here is derived from an EMBL/GenBank/DDBJ whole genome shotgun (WGS) entry which is preliminary data.</text>
</comment>
<dbReference type="SMART" id="SM00226">
    <property type="entry name" value="LMWPc"/>
    <property type="match status" value="1"/>
</dbReference>
<evidence type="ECO:0000256" key="1">
    <source>
        <dbReference type="ARBA" id="ARBA00011063"/>
    </source>
</evidence>
<dbReference type="InterPro" id="IPR036196">
    <property type="entry name" value="Ptyr_pPase_sf"/>
</dbReference>
<gene>
    <name evidence="6" type="primary">yfkJ_5</name>
    <name evidence="6" type="ORF">GALL_180100</name>
</gene>
<proteinExistence type="inferred from homology"/>
<dbReference type="EMBL" id="MLJW01000100">
    <property type="protein sequence ID" value="OIQ99994.1"/>
    <property type="molecule type" value="Genomic_DNA"/>
</dbReference>
<dbReference type="PANTHER" id="PTHR11717:SF7">
    <property type="entry name" value="LOW MOLECULAR WEIGHT PHOSPHOTYROSINE PROTEIN PHOSPHATASE"/>
    <property type="match status" value="1"/>
</dbReference>
<keyword evidence="4" id="KW-0904">Protein phosphatase</keyword>
<accession>A0A1J5RWD0</accession>
<reference evidence="6" key="1">
    <citation type="submission" date="2016-10" db="EMBL/GenBank/DDBJ databases">
        <title>Sequence of Gallionella enrichment culture.</title>
        <authorList>
            <person name="Poehlein A."/>
            <person name="Muehling M."/>
            <person name="Daniel R."/>
        </authorList>
    </citation>
    <scope>NUCLEOTIDE SEQUENCE</scope>
</reference>
<evidence type="ECO:0000256" key="4">
    <source>
        <dbReference type="ARBA" id="ARBA00022912"/>
    </source>
</evidence>
<keyword evidence="3 6" id="KW-0378">Hydrolase</keyword>
<dbReference type="InterPro" id="IPR023485">
    <property type="entry name" value="Ptyr_pPase"/>
</dbReference>